<organism evidence="1 2">
    <name type="scientific">Leucogyrophana mollusca</name>
    <dbReference type="NCBI Taxonomy" id="85980"/>
    <lineage>
        <taxon>Eukaryota</taxon>
        <taxon>Fungi</taxon>
        <taxon>Dikarya</taxon>
        <taxon>Basidiomycota</taxon>
        <taxon>Agaricomycotina</taxon>
        <taxon>Agaricomycetes</taxon>
        <taxon>Agaricomycetidae</taxon>
        <taxon>Boletales</taxon>
        <taxon>Boletales incertae sedis</taxon>
        <taxon>Leucogyrophana</taxon>
    </lineage>
</organism>
<comment type="caution">
    <text evidence="1">The sequence shown here is derived from an EMBL/GenBank/DDBJ whole genome shotgun (WGS) entry which is preliminary data.</text>
</comment>
<reference evidence="1" key="1">
    <citation type="journal article" date="2021" name="New Phytol.">
        <title>Evolutionary innovations through gain and loss of genes in the ectomycorrhizal Boletales.</title>
        <authorList>
            <person name="Wu G."/>
            <person name="Miyauchi S."/>
            <person name="Morin E."/>
            <person name="Kuo A."/>
            <person name="Drula E."/>
            <person name="Varga T."/>
            <person name="Kohler A."/>
            <person name="Feng B."/>
            <person name="Cao Y."/>
            <person name="Lipzen A."/>
            <person name="Daum C."/>
            <person name="Hundley H."/>
            <person name="Pangilinan J."/>
            <person name="Johnson J."/>
            <person name="Barry K."/>
            <person name="LaButti K."/>
            <person name="Ng V."/>
            <person name="Ahrendt S."/>
            <person name="Min B."/>
            <person name="Choi I.G."/>
            <person name="Park H."/>
            <person name="Plett J.M."/>
            <person name="Magnuson J."/>
            <person name="Spatafora J.W."/>
            <person name="Nagy L.G."/>
            <person name="Henrissat B."/>
            <person name="Grigoriev I.V."/>
            <person name="Yang Z.L."/>
            <person name="Xu J."/>
            <person name="Martin F.M."/>
        </authorList>
    </citation>
    <scope>NUCLEOTIDE SEQUENCE</scope>
    <source>
        <strain evidence="1">KUC20120723A-06</strain>
    </source>
</reference>
<protein>
    <submittedName>
        <fullName evidence="1">Uncharacterized protein</fullName>
    </submittedName>
</protein>
<dbReference type="Proteomes" id="UP000790709">
    <property type="component" value="Unassembled WGS sequence"/>
</dbReference>
<dbReference type="EMBL" id="MU266424">
    <property type="protein sequence ID" value="KAH7924453.1"/>
    <property type="molecule type" value="Genomic_DNA"/>
</dbReference>
<keyword evidence="2" id="KW-1185">Reference proteome</keyword>
<evidence type="ECO:0000313" key="1">
    <source>
        <dbReference type="EMBL" id="KAH7924453.1"/>
    </source>
</evidence>
<accession>A0ACB8BGR9</accession>
<gene>
    <name evidence="1" type="ORF">BV22DRAFT_509200</name>
</gene>
<name>A0ACB8BGR9_9AGAM</name>
<proteinExistence type="predicted"/>
<evidence type="ECO:0000313" key="2">
    <source>
        <dbReference type="Proteomes" id="UP000790709"/>
    </source>
</evidence>
<sequence>MSLQTAETRLGKLPAPPRLPAVDNTGWSRWRAAINVPSPGVHGVPATFKFHIVTIAKSLGILRRRQCACPDELTLSLSTSDLARAHAREPSSSASRVSVRVATIIFVEGRFDCFVCVTIYCDMNKGGEKAKFYLLRASPRSGNWPRILRIWFLPRCVIKALL</sequence>